<dbReference type="InterPro" id="IPR039418">
    <property type="entry name" value="LexA-like"/>
</dbReference>
<dbReference type="CDD" id="cd06529">
    <property type="entry name" value="S24_LexA-like"/>
    <property type="match status" value="1"/>
</dbReference>
<keyword evidence="5" id="KW-0234">DNA repair</keyword>
<accession>A0A1F4RBP1</accession>
<evidence type="ECO:0000313" key="9">
    <source>
        <dbReference type="EMBL" id="OGC05597.1"/>
    </source>
</evidence>
<evidence type="ECO:0000313" key="10">
    <source>
        <dbReference type="Proteomes" id="UP000176938"/>
    </source>
</evidence>
<dbReference type="InterPro" id="IPR006197">
    <property type="entry name" value="Peptidase_S24_LexA"/>
</dbReference>
<dbReference type="PANTHER" id="PTHR33516">
    <property type="entry name" value="LEXA REPRESSOR"/>
    <property type="match status" value="1"/>
</dbReference>
<dbReference type="GO" id="GO:0003677">
    <property type="term" value="F:DNA binding"/>
    <property type="evidence" value="ECO:0007669"/>
    <property type="project" value="InterPro"/>
</dbReference>
<keyword evidence="4 7" id="KW-0068">Autocatalytic cleavage</keyword>
<dbReference type="GO" id="GO:0006281">
    <property type="term" value="P:DNA repair"/>
    <property type="evidence" value="ECO:0007669"/>
    <property type="project" value="UniProtKB-KW"/>
</dbReference>
<keyword evidence="3 7" id="KW-0378">Hydrolase</keyword>
<dbReference type="NCBIfam" id="NF007621">
    <property type="entry name" value="PRK10276.1"/>
    <property type="match status" value="1"/>
</dbReference>
<dbReference type="PANTHER" id="PTHR33516:SF2">
    <property type="entry name" value="LEXA REPRESSOR-RELATED"/>
    <property type="match status" value="1"/>
</dbReference>
<dbReference type="InterPro" id="IPR015927">
    <property type="entry name" value="Peptidase_S24_S26A/B/C"/>
</dbReference>
<sequence length="142" mass="15523">MQASILIPTQKSQPAHVPLFSHAVPAGFPSPADDYIQGRLSLDEHLIANKEATFFVRAKGSSMVGAGIFDGDLLVVDKSLEPQSGNIVIAVMDGELTVKRLIRQGETVILRPENPRFKDIELKDGQELQVWGVVTSTVKKFI</sequence>
<organism evidence="9 10">
    <name type="scientific">candidate division WOR-1 bacterium RIFCSPLOWO2_02_FULL_46_20</name>
    <dbReference type="NCBI Taxonomy" id="1802567"/>
    <lineage>
        <taxon>Bacteria</taxon>
        <taxon>Bacillati</taxon>
        <taxon>Saganbacteria</taxon>
    </lineage>
</organism>
<comment type="caution">
    <text evidence="9">The sequence shown here is derived from an EMBL/GenBank/DDBJ whole genome shotgun (WGS) entry which is preliminary data.</text>
</comment>
<evidence type="ECO:0000259" key="8">
    <source>
        <dbReference type="Pfam" id="PF00717"/>
    </source>
</evidence>
<name>A0A1F4RBP1_UNCSA</name>
<dbReference type="InterPro" id="IPR050077">
    <property type="entry name" value="LexA_repressor"/>
</dbReference>
<protein>
    <submittedName>
        <fullName evidence="9">DNA polymerase V</fullName>
    </submittedName>
</protein>
<feature type="domain" description="Peptidase S24/S26A/S26B/S26C" evidence="8">
    <location>
        <begin position="18"/>
        <end position="134"/>
    </location>
</feature>
<evidence type="ECO:0000256" key="1">
    <source>
        <dbReference type="ARBA" id="ARBA00007484"/>
    </source>
</evidence>
<dbReference type="InterPro" id="IPR036286">
    <property type="entry name" value="LexA/Signal_pep-like_sf"/>
</dbReference>
<proteinExistence type="inferred from homology"/>
<dbReference type="GO" id="GO:0006355">
    <property type="term" value="P:regulation of DNA-templated transcription"/>
    <property type="evidence" value="ECO:0007669"/>
    <property type="project" value="InterPro"/>
</dbReference>
<evidence type="ECO:0000256" key="2">
    <source>
        <dbReference type="ARBA" id="ARBA00022763"/>
    </source>
</evidence>
<dbReference type="AlphaFoldDB" id="A0A1F4RBP1"/>
<keyword evidence="6" id="KW-0742">SOS response</keyword>
<dbReference type="EMBL" id="METP01000039">
    <property type="protein sequence ID" value="OGC05597.1"/>
    <property type="molecule type" value="Genomic_DNA"/>
</dbReference>
<comment type="similarity">
    <text evidence="1 7">Belongs to the peptidase S24 family.</text>
</comment>
<dbReference type="Gene3D" id="2.10.109.10">
    <property type="entry name" value="Umud Fragment, subunit A"/>
    <property type="match status" value="1"/>
</dbReference>
<evidence type="ECO:0000256" key="4">
    <source>
        <dbReference type="ARBA" id="ARBA00022813"/>
    </source>
</evidence>
<dbReference type="GO" id="GO:0009432">
    <property type="term" value="P:SOS response"/>
    <property type="evidence" value="ECO:0007669"/>
    <property type="project" value="UniProtKB-KW"/>
</dbReference>
<evidence type="ECO:0000256" key="6">
    <source>
        <dbReference type="ARBA" id="ARBA00023236"/>
    </source>
</evidence>
<dbReference type="Proteomes" id="UP000176938">
    <property type="component" value="Unassembled WGS sequence"/>
</dbReference>
<evidence type="ECO:0000256" key="5">
    <source>
        <dbReference type="ARBA" id="ARBA00023204"/>
    </source>
</evidence>
<evidence type="ECO:0000256" key="3">
    <source>
        <dbReference type="ARBA" id="ARBA00022801"/>
    </source>
</evidence>
<gene>
    <name evidence="9" type="ORF">A3H38_01465</name>
</gene>
<keyword evidence="2" id="KW-0227">DNA damage</keyword>
<dbReference type="PRINTS" id="PR00726">
    <property type="entry name" value="LEXASERPTASE"/>
</dbReference>
<dbReference type="SUPFAM" id="SSF51306">
    <property type="entry name" value="LexA/Signal peptidase"/>
    <property type="match status" value="1"/>
</dbReference>
<dbReference type="Pfam" id="PF00717">
    <property type="entry name" value="Peptidase_S24"/>
    <property type="match status" value="1"/>
</dbReference>
<reference evidence="9 10" key="1">
    <citation type="journal article" date="2016" name="Nat. Commun.">
        <title>Thousands of microbial genomes shed light on interconnected biogeochemical processes in an aquifer system.</title>
        <authorList>
            <person name="Anantharaman K."/>
            <person name="Brown C.T."/>
            <person name="Hug L.A."/>
            <person name="Sharon I."/>
            <person name="Castelle C.J."/>
            <person name="Probst A.J."/>
            <person name="Thomas B.C."/>
            <person name="Singh A."/>
            <person name="Wilkins M.J."/>
            <person name="Karaoz U."/>
            <person name="Brodie E.L."/>
            <person name="Williams K.H."/>
            <person name="Hubbard S.S."/>
            <person name="Banfield J.F."/>
        </authorList>
    </citation>
    <scope>NUCLEOTIDE SEQUENCE [LARGE SCALE GENOMIC DNA]</scope>
</reference>
<evidence type="ECO:0000256" key="7">
    <source>
        <dbReference type="RuleBase" id="RU003991"/>
    </source>
</evidence>
<dbReference type="GO" id="GO:0016787">
    <property type="term" value="F:hydrolase activity"/>
    <property type="evidence" value="ECO:0007669"/>
    <property type="project" value="UniProtKB-KW"/>
</dbReference>